<dbReference type="SUPFAM" id="SSF56281">
    <property type="entry name" value="Metallo-hydrolase/oxidoreductase"/>
    <property type="match status" value="1"/>
</dbReference>
<dbReference type="InterPro" id="IPR001279">
    <property type="entry name" value="Metallo-B-lactamas"/>
</dbReference>
<dbReference type="CDD" id="cd06262">
    <property type="entry name" value="metallo-hydrolase-like_MBL-fold"/>
    <property type="match status" value="1"/>
</dbReference>
<dbReference type="Pfam" id="PF00753">
    <property type="entry name" value="Lactamase_B"/>
    <property type="match status" value="1"/>
</dbReference>
<evidence type="ECO:0000256" key="2">
    <source>
        <dbReference type="ARBA" id="ARBA00022723"/>
    </source>
</evidence>
<dbReference type="RefSeq" id="WP_029427809.1">
    <property type="nucleotide sequence ID" value="NZ_CP012801.1"/>
</dbReference>
<sequence>MELYKVVNSIFTSYTYILPVGEKECWLVDCGDIDKVIEAGWKVKGVLLTHVHFDHIYGLNELMKYMPNVVVYTNTEGQQALQNPKWNFSEYHLDQPNFVFDRPDAVRVIEKECWISLDSVLSVFVLFTPGHENSCLSFVIDNMLFTGDSYIPGVNVVTILPRSNKEEAAFSLDRLRKLEESGFIICPGHLV</sequence>
<dbReference type="AlphaFoldDB" id="A0A0P0GP68"/>
<evidence type="ECO:0000256" key="4">
    <source>
        <dbReference type="ARBA" id="ARBA00022833"/>
    </source>
</evidence>
<evidence type="ECO:0000313" key="7">
    <source>
        <dbReference type="Proteomes" id="UP000061809"/>
    </source>
</evidence>
<dbReference type="KEGG" id="bcel:BcellWH2_01779"/>
<reference evidence="6 7" key="1">
    <citation type="journal article" date="2015" name="Science">
        <title>Genetic determinants of in vivo fitness and diet responsiveness in multiple human gut Bacteroides.</title>
        <authorList>
            <person name="Wu M."/>
            <person name="McNulty N.P."/>
            <person name="Rodionov D.A."/>
            <person name="Khoroshkin M.S."/>
            <person name="Griffin N.W."/>
            <person name="Cheng J."/>
            <person name="Latreille P."/>
            <person name="Kerstetter R.A."/>
            <person name="Terrapon N."/>
            <person name="Henrissat B."/>
            <person name="Osterman A.L."/>
            <person name="Gordon J.I."/>
        </authorList>
    </citation>
    <scope>NUCLEOTIDE SEQUENCE [LARGE SCALE GENOMIC DNA]</scope>
    <source>
        <strain evidence="6 7">WH2</strain>
    </source>
</reference>
<dbReference type="PATRIC" id="fig|246787.4.peg.1834"/>
<proteinExistence type="predicted"/>
<dbReference type="PANTHER" id="PTHR46233">
    <property type="entry name" value="HYDROXYACYLGLUTATHIONE HYDROLASE GLOC"/>
    <property type="match status" value="1"/>
</dbReference>
<gene>
    <name evidence="6" type="ORF">BcellWH2_01779</name>
</gene>
<dbReference type="GO" id="GO:0046872">
    <property type="term" value="F:metal ion binding"/>
    <property type="evidence" value="ECO:0007669"/>
    <property type="project" value="UniProtKB-KW"/>
</dbReference>
<name>A0A0P0GP68_9BACE</name>
<dbReference type="EMBL" id="CP012801">
    <property type="protein sequence ID" value="ALJ59032.1"/>
    <property type="molecule type" value="Genomic_DNA"/>
</dbReference>
<protein>
    <submittedName>
        <fullName evidence="6">Putative metallo-hydrolase</fullName>
        <ecNumber evidence="6">3.-.-.-</ecNumber>
    </submittedName>
</protein>
<dbReference type="InterPro" id="IPR051453">
    <property type="entry name" value="MBL_Glyoxalase_II"/>
</dbReference>
<keyword evidence="2" id="KW-0479">Metal-binding</keyword>
<dbReference type="Proteomes" id="UP000061809">
    <property type="component" value="Chromosome"/>
</dbReference>
<evidence type="ECO:0000256" key="3">
    <source>
        <dbReference type="ARBA" id="ARBA00022801"/>
    </source>
</evidence>
<feature type="domain" description="Metallo-beta-lactamase" evidence="5">
    <location>
        <begin position="12"/>
        <end position="189"/>
    </location>
</feature>
<dbReference type="Gene3D" id="3.60.15.10">
    <property type="entry name" value="Ribonuclease Z/Hydroxyacylglutathione hydrolase-like"/>
    <property type="match status" value="1"/>
</dbReference>
<evidence type="ECO:0000259" key="5">
    <source>
        <dbReference type="SMART" id="SM00849"/>
    </source>
</evidence>
<dbReference type="PANTHER" id="PTHR46233:SF3">
    <property type="entry name" value="HYDROXYACYLGLUTATHIONE HYDROLASE GLOC"/>
    <property type="match status" value="1"/>
</dbReference>
<organism evidence="6 7">
    <name type="scientific">Bacteroides cellulosilyticus</name>
    <dbReference type="NCBI Taxonomy" id="246787"/>
    <lineage>
        <taxon>Bacteria</taxon>
        <taxon>Pseudomonadati</taxon>
        <taxon>Bacteroidota</taxon>
        <taxon>Bacteroidia</taxon>
        <taxon>Bacteroidales</taxon>
        <taxon>Bacteroidaceae</taxon>
        <taxon>Bacteroides</taxon>
    </lineage>
</organism>
<comment type="cofactor">
    <cofactor evidence="1">
        <name>Zn(2+)</name>
        <dbReference type="ChEBI" id="CHEBI:29105"/>
    </cofactor>
</comment>
<dbReference type="GO" id="GO:0016787">
    <property type="term" value="F:hydrolase activity"/>
    <property type="evidence" value="ECO:0007669"/>
    <property type="project" value="UniProtKB-KW"/>
</dbReference>
<dbReference type="SMART" id="SM00849">
    <property type="entry name" value="Lactamase_B"/>
    <property type="match status" value="1"/>
</dbReference>
<accession>A0A0P0GP68</accession>
<keyword evidence="4" id="KW-0862">Zinc</keyword>
<dbReference type="InterPro" id="IPR036866">
    <property type="entry name" value="RibonucZ/Hydroxyglut_hydro"/>
</dbReference>
<evidence type="ECO:0000256" key="1">
    <source>
        <dbReference type="ARBA" id="ARBA00001947"/>
    </source>
</evidence>
<dbReference type="EC" id="3.-.-.-" evidence="6"/>
<evidence type="ECO:0000313" key="6">
    <source>
        <dbReference type="EMBL" id="ALJ59032.1"/>
    </source>
</evidence>
<keyword evidence="3 6" id="KW-0378">Hydrolase</keyword>